<sequence length="223" mass="24213">MKLLALDTSTTYLSLALSLETETLVFHECVAQKHAERTLPEVSRLLAEAGIALSSLDGIVFGQGPGSFTGLRIACGVAQGLAYSADLPVTAIPTLDNLAWQAGDGLVQVCFDARMQQVYSALYRVGPDWERLSPIAVVSPEEVSLPEAATMLAGDGFDSYPQLLADARERLPLSLHPRPHAAAYIRLAESGRYPARHPREAELLYVRNKVALTSIEQQQARSR</sequence>
<evidence type="ECO:0000259" key="1">
    <source>
        <dbReference type="Pfam" id="PF00814"/>
    </source>
</evidence>
<dbReference type="Proteomes" id="UP000178776">
    <property type="component" value="Chromosome"/>
</dbReference>
<dbReference type="SUPFAM" id="SSF53067">
    <property type="entry name" value="Actin-like ATPase domain"/>
    <property type="match status" value="2"/>
</dbReference>
<dbReference type="InterPro" id="IPR022496">
    <property type="entry name" value="T6A_TsaB"/>
</dbReference>
<dbReference type="KEGG" id="cvc:BKX93_07995"/>
<keyword evidence="2" id="KW-0808">Transferase</keyword>
<dbReference type="InterPro" id="IPR000905">
    <property type="entry name" value="Gcp-like_dom"/>
</dbReference>
<gene>
    <name evidence="2" type="ORF">BKX93_07995</name>
</gene>
<evidence type="ECO:0000313" key="2">
    <source>
        <dbReference type="EMBL" id="AOZ49945.1"/>
    </source>
</evidence>
<proteinExistence type="predicted"/>
<dbReference type="NCBIfam" id="TIGR03725">
    <property type="entry name" value="T6A_YeaZ"/>
    <property type="match status" value="1"/>
</dbReference>
<accession>A0A1D9LFG6</accession>
<dbReference type="STRING" id="1108595.BKX93_07995"/>
<dbReference type="GeneID" id="68841154"/>
<dbReference type="AlphaFoldDB" id="A0A1D9LFG6"/>
<protein>
    <submittedName>
        <fullName evidence="2">tRNA (Adenosine(37)-N6)-threonylcarbamoyltransferase complex dimerization subunit type 1 TsaB</fullName>
    </submittedName>
</protein>
<dbReference type="EMBL" id="CP017707">
    <property type="protein sequence ID" value="AOZ49945.1"/>
    <property type="molecule type" value="Genomic_DNA"/>
</dbReference>
<dbReference type="CDD" id="cd24032">
    <property type="entry name" value="ASKHA_NBD_TsaB"/>
    <property type="match status" value="1"/>
</dbReference>
<dbReference type="Pfam" id="PF00814">
    <property type="entry name" value="TsaD"/>
    <property type="match status" value="1"/>
</dbReference>
<organism evidence="2 3">
    <name type="scientific">Chromobacterium vaccinii</name>
    <dbReference type="NCBI Taxonomy" id="1108595"/>
    <lineage>
        <taxon>Bacteria</taxon>
        <taxon>Pseudomonadati</taxon>
        <taxon>Pseudomonadota</taxon>
        <taxon>Betaproteobacteria</taxon>
        <taxon>Neisseriales</taxon>
        <taxon>Chromobacteriaceae</taxon>
        <taxon>Chromobacterium</taxon>
    </lineage>
</organism>
<dbReference type="RefSeq" id="WP_046157156.1">
    <property type="nucleotide sequence ID" value="NZ_CP017707.1"/>
</dbReference>
<dbReference type="Gene3D" id="3.30.420.40">
    <property type="match status" value="2"/>
</dbReference>
<dbReference type="InterPro" id="IPR043129">
    <property type="entry name" value="ATPase_NBD"/>
</dbReference>
<dbReference type="GO" id="GO:0002949">
    <property type="term" value="P:tRNA threonylcarbamoyladenosine modification"/>
    <property type="evidence" value="ECO:0007669"/>
    <property type="project" value="InterPro"/>
</dbReference>
<dbReference type="GO" id="GO:0016740">
    <property type="term" value="F:transferase activity"/>
    <property type="evidence" value="ECO:0007669"/>
    <property type="project" value="UniProtKB-KW"/>
</dbReference>
<name>A0A1D9LFG6_9NEIS</name>
<feature type="domain" description="Gcp-like" evidence="1">
    <location>
        <begin position="28"/>
        <end position="143"/>
    </location>
</feature>
<reference evidence="2 3" key="1">
    <citation type="submission" date="2016-10" db="EMBL/GenBank/DDBJ databases">
        <title>Chromobacterium muskegensis sp. nov., an insecticidal bacterium isolated from Sphagnum bogs.</title>
        <authorList>
            <person name="Sparks M.E."/>
            <person name="Blackburn M.B."/>
            <person name="Gundersen-Rindal D.E."/>
            <person name="Mitchell A."/>
            <person name="Farrar R."/>
            <person name="Kuhar D."/>
        </authorList>
    </citation>
    <scope>NUCLEOTIDE SEQUENCE [LARGE SCALE GENOMIC DNA]</scope>
    <source>
        <strain evidence="2 3">21-1</strain>
    </source>
</reference>
<evidence type="ECO:0000313" key="3">
    <source>
        <dbReference type="Proteomes" id="UP000178776"/>
    </source>
</evidence>